<keyword evidence="3" id="KW-1185">Reference proteome</keyword>
<evidence type="ECO:0000313" key="3">
    <source>
        <dbReference type="Proteomes" id="UP000192536"/>
    </source>
</evidence>
<dbReference type="GeneID" id="93567819"/>
<sequence length="371" mass="41484">MPSILITGASGFVGGAVVEHFLRQYPKNEINLLLLVRAETTAAGLLRIRTNLEKFGLNSQQLASINEENILIGDLSEPEAFTQDPRIDNVTHVINCAAIASFGNNPALWRVNVDGSLAFAQRMAKVKSLQRFVHVGTAMASMPDKDSVFYEDMPDNAHNEDLVQYTASKRAIENLIREHCPDLPFVVARPSIIVGHTQYGCRPSSSIFWVFLMALKLKKFTCQLDDKIDVIPVDYCAMVLANLCLSEEVKHNFYHISSGEEMCTPFSAIDESVAKANNTSAIVNDYQQISYQEFTGIRKQFKDILGPCNDKIILRAIKLYGGFAELNVKFDNQRLLDMGIPRPMAFTRYIDKCVSTTQGLSIPELMMVDFK</sequence>
<proteinExistence type="predicted"/>
<dbReference type="AlphaFoldDB" id="A0A1X0WJX6"/>
<comment type="caution">
    <text evidence="2">The sequence shown here is derived from an EMBL/GenBank/DDBJ whole genome shotgun (WGS) entry which is preliminary data.</text>
</comment>
<dbReference type="EMBL" id="MRWE01000003">
    <property type="protein sequence ID" value="ORJ27082.1"/>
    <property type="molecule type" value="Genomic_DNA"/>
</dbReference>
<organism evidence="2 3">
    <name type="scientific">Rouxiella badensis</name>
    <dbReference type="NCBI Taxonomy" id="1646377"/>
    <lineage>
        <taxon>Bacteria</taxon>
        <taxon>Pseudomonadati</taxon>
        <taxon>Pseudomonadota</taxon>
        <taxon>Gammaproteobacteria</taxon>
        <taxon>Enterobacterales</taxon>
        <taxon>Yersiniaceae</taxon>
        <taxon>Rouxiella</taxon>
    </lineage>
</organism>
<dbReference type="InterPro" id="IPR013120">
    <property type="entry name" value="FAR_NAD-bd"/>
</dbReference>
<name>A0A1X0WJX6_9GAMM</name>
<protein>
    <submittedName>
        <fullName evidence="2">NAD(P)H-binding protein</fullName>
    </submittedName>
</protein>
<dbReference type="Pfam" id="PF07993">
    <property type="entry name" value="NAD_binding_4"/>
    <property type="match status" value="1"/>
</dbReference>
<dbReference type="PANTHER" id="PTHR43000">
    <property type="entry name" value="DTDP-D-GLUCOSE 4,6-DEHYDRATASE-RELATED"/>
    <property type="match status" value="1"/>
</dbReference>
<gene>
    <name evidence="2" type="ORF">BS640_03050</name>
</gene>
<accession>A0A1X0WJX6</accession>
<feature type="domain" description="Thioester reductase (TE)" evidence="1">
    <location>
        <begin position="6"/>
        <end position="238"/>
    </location>
</feature>
<dbReference type="RefSeq" id="WP_017490763.1">
    <property type="nucleotide sequence ID" value="NZ_CAUQAZ010000004.1"/>
</dbReference>
<dbReference type="InterPro" id="IPR036291">
    <property type="entry name" value="NAD(P)-bd_dom_sf"/>
</dbReference>
<evidence type="ECO:0000313" key="2">
    <source>
        <dbReference type="EMBL" id="ORJ27082.1"/>
    </source>
</evidence>
<dbReference type="Gene3D" id="3.40.50.720">
    <property type="entry name" value="NAD(P)-binding Rossmann-like Domain"/>
    <property type="match status" value="1"/>
</dbReference>
<reference evidence="2 3" key="1">
    <citation type="journal article" date="2017" name="Int. J. Syst. Evol. Microbiol.">
        <title>Rouxiella badensis sp. nov. and Rouxiella silvae sp. nov. isolated from peat bog soil in Germany and emendation of the genus description.</title>
        <authorList>
            <person name="Le Fleche-Mateos A."/>
            <person name="Kugler J.H."/>
            <person name="Hansen S.H."/>
            <person name="Syldatk C."/>
            <person name="Hausmann R."/>
            <person name="Lomprez F."/>
            <person name="Vandenbogaert M."/>
            <person name="Manuguerra J.C."/>
            <person name="Grimont P.A."/>
        </authorList>
    </citation>
    <scope>NUCLEOTIDE SEQUENCE [LARGE SCALE GENOMIC DNA]</scope>
    <source>
        <strain evidence="2 3">DSM 100043</strain>
    </source>
</reference>
<dbReference type="Proteomes" id="UP000192536">
    <property type="component" value="Unassembled WGS sequence"/>
</dbReference>
<dbReference type="SUPFAM" id="SSF51735">
    <property type="entry name" value="NAD(P)-binding Rossmann-fold domains"/>
    <property type="match status" value="1"/>
</dbReference>
<evidence type="ECO:0000259" key="1">
    <source>
        <dbReference type="Pfam" id="PF07993"/>
    </source>
</evidence>
<dbReference type="STRING" id="1646377.BS640_03050"/>